<sequence>MKRIFGWSIVLATLFAAYKIAGNGGLILSLIPLTILIAIFANRHPRDAGSQGVNFQESVNFDDQEDVSLPIPDASDTGSDWRGIPY</sequence>
<keyword evidence="2" id="KW-1133">Transmembrane helix</keyword>
<evidence type="ECO:0000256" key="1">
    <source>
        <dbReference type="SAM" id="MobiDB-lite"/>
    </source>
</evidence>
<feature type="transmembrane region" description="Helical" evidence="2">
    <location>
        <begin position="26"/>
        <end position="42"/>
    </location>
</feature>
<name>A0A4R2FGJ4_9GAMM</name>
<dbReference type="Proteomes" id="UP000294832">
    <property type="component" value="Unassembled WGS sequence"/>
</dbReference>
<evidence type="ECO:0000256" key="2">
    <source>
        <dbReference type="SAM" id="Phobius"/>
    </source>
</evidence>
<keyword evidence="2" id="KW-0812">Transmembrane</keyword>
<dbReference type="RefSeq" id="WP_046127292.1">
    <property type="nucleotide sequence ID" value="NZ_SLWF01000006.1"/>
</dbReference>
<gene>
    <name evidence="3" type="ORF">EDC91_10644</name>
</gene>
<dbReference type="AlphaFoldDB" id="A0A4R2FGJ4"/>
<reference evidence="3 4" key="1">
    <citation type="submission" date="2019-03" db="EMBL/GenBank/DDBJ databases">
        <title>Freshwater and sediment microbial communities from various areas in North America, analyzing microbe dynamics in response to fracking.</title>
        <authorList>
            <person name="Lamendella R."/>
        </authorList>
    </citation>
    <scope>NUCLEOTIDE SEQUENCE [LARGE SCALE GENOMIC DNA]</scope>
    <source>
        <strain evidence="3 4">74A</strain>
    </source>
</reference>
<protein>
    <submittedName>
        <fullName evidence="3">Uncharacterized protein</fullName>
    </submittedName>
</protein>
<feature type="region of interest" description="Disordered" evidence="1">
    <location>
        <begin position="64"/>
        <end position="86"/>
    </location>
</feature>
<comment type="caution">
    <text evidence="3">The sequence shown here is derived from an EMBL/GenBank/DDBJ whole genome shotgun (WGS) entry which is preliminary data.</text>
</comment>
<proteinExistence type="predicted"/>
<dbReference type="EMBL" id="SLWF01000006">
    <property type="protein sequence ID" value="TCN86769.1"/>
    <property type="molecule type" value="Genomic_DNA"/>
</dbReference>
<accession>A0A4R2FGJ4</accession>
<organism evidence="3 4">
    <name type="scientific">Shewanella fodinae</name>
    <dbReference type="NCBI Taxonomy" id="552357"/>
    <lineage>
        <taxon>Bacteria</taxon>
        <taxon>Pseudomonadati</taxon>
        <taxon>Pseudomonadota</taxon>
        <taxon>Gammaproteobacteria</taxon>
        <taxon>Alteromonadales</taxon>
        <taxon>Shewanellaceae</taxon>
        <taxon>Shewanella</taxon>
    </lineage>
</organism>
<keyword evidence="2" id="KW-0472">Membrane</keyword>
<keyword evidence="4" id="KW-1185">Reference proteome</keyword>
<dbReference type="OrthoDB" id="9844914at2"/>
<evidence type="ECO:0000313" key="3">
    <source>
        <dbReference type="EMBL" id="TCN86769.1"/>
    </source>
</evidence>
<evidence type="ECO:0000313" key="4">
    <source>
        <dbReference type="Proteomes" id="UP000294832"/>
    </source>
</evidence>